<reference evidence="1" key="1">
    <citation type="journal article" date="2023" name="PLoS Negl. Trop. Dis.">
        <title>A genome sequence for Biomphalaria pfeifferi, the major vector snail for the human-infecting parasite Schistosoma mansoni.</title>
        <authorList>
            <person name="Bu L."/>
            <person name="Lu L."/>
            <person name="Laidemitt M.R."/>
            <person name="Zhang S.M."/>
            <person name="Mutuku M."/>
            <person name="Mkoji G."/>
            <person name="Steinauer M."/>
            <person name="Loker E.S."/>
        </authorList>
    </citation>
    <scope>NUCLEOTIDE SEQUENCE</scope>
    <source>
        <strain evidence="1">KasaAsao</strain>
    </source>
</reference>
<keyword evidence="2" id="KW-1185">Reference proteome</keyword>
<name>A0AAD8C8Y3_BIOPF</name>
<reference evidence="1" key="2">
    <citation type="submission" date="2023-04" db="EMBL/GenBank/DDBJ databases">
        <authorList>
            <person name="Bu L."/>
            <person name="Lu L."/>
            <person name="Laidemitt M.R."/>
            <person name="Zhang S.M."/>
            <person name="Mutuku M."/>
            <person name="Mkoji G."/>
            <person name="Steinauer M."/>
            <person name="Loker E.S."/>
        </authorList>
    </citation>
    <scope>NUCLEOTIDE SEQUENCE</scope>
    <source>
        <strain evidence="1">KasaAsao</strain>
        <tissue evidence="1">Whole Snail</tissue>
    </source>
</reference>
<comment type="caution">
    <text evidence="1">The sequence shown here is derived from an EMBL/GenBank/DDBJ whole genome shotgun (WGS) entry which is preliminary data.</text>
</comment>
<gene>
    <name evidence="1" type="ORF">Bpfe_002710</name>
</gene>
<feature type="non-terminal residue" evidence="1">
    <location>
        <position position="91"/>
    </location>
</feature>
<proteinExistence type="predicted"/>
<dbReference type="Proteomes" id="UP001233172">
    <property type="component" value="Unassembled WGS sequence"/>
</dbReference>
<keyword evidence="1" id="KW-0675">Receptor</keyword>
<evidence type="ECO:0000313" key="2">
    <source>
        <dbReference type="Proteomes" id="UP001233172"/>
    </source>
</evidence>
<protein>
    <submittedName>
        <fullName evidence="1">Atrial natriuretic peptide receptor 1</fullName>
    </submittedName>
</protein>
<sequence>FMTLTRVGLTFNGMVLGLDAIFRVNQWQKILVLYEKGGFPNLGESICFLGASALIHFSKSKFRLPYEFDLFEPDRHDIKKLLIDKVGLNYA</sequence>
<accession>A0AAD8C8Y3</accession>
<evidence type="ECO:0000313" key="1">
    <source>
        <dbReference type="EMBL" id="KAK0067869.1"/>
    </source>
</evidence>
<feature type="non-terminal residue" evidence="1">
    <location>
        <position position="1"/>
    </location>
</feature>
<organism evidence="1 2">
    <name type="scientific">Biomphalaria pfeifferi</name>
    <name type="common">Bloodfluke planorb</name>
    <name type="synonym">Freshwater snail</name>
    <dbReference type="NCBI Taxonomy" id="112525"/>
    <lineage>
        <taxon>Eukaryota</taxon>
        <taxon>Metazoa</taxon>
        <taxon>Spiralia</taxon>
        <taxon>Lophotrochozoa</taxon>
        <taxon>Mollusca</taxon>
        <taxon>Gastropoda</taxon>
        <taxon>Heterobranchia</taxon>
        <taxon>Euthyneura</taxon>
        <taxon>Panpulmonata</taxon>
        <taxon>Hygrophila</taxon>
        <taxon>Lymnaeoidea</taxon>
        <taxon>Planorbidae</taxon>
        <taxon>Biomphalaria</taxon>
    </lineage>
</organism>
<dbReference type="EMBL" id="JASAOG010000006">
    <property type="protein sequence ID" value="KAK0067869.1"/>
    <property type="molecule type" value="Genomic_DNA"/>
</dbReference>
<dbReference type="AlphaFoldDB" id="A0AAD8C8Y3"/>